<dbReference type="OrthoDB" id="2087617at2"/>
<keyword evidence="2" id="KW-1185">Reference proteome</keyword>
<organism evidence="1 2">
    <name type="scientific">Paenibacillus prosopidis</name>
    <dbReference type="NCBI Taxonomy" id="630520"/>
    <lineage>
        <taxon>Bacteria</taxon>
        <taxon>Bacillati</taxon>
        <taxon>Bacillota</taxon>
        <taxon>Bacilli</taxon>
        <taxon>Bacillales</taxon>
        <taxon>Paenibacillaceae</taxon>
        <taxon>Paenibacillus</taxon>
    </lineage>
</organism>
<evidence type="ECO:0000313" key="2">
    <source>
        <dbReference type="Proteomes" id="UP000252415"/>
    </source>
</evidence>
<dbReference type="Pfam" id="PF06304">
    <property type="entry name" value="DUF1048"/>
    <property type="match status" value="1"/>
</dbReference>
<dbReference type="SUPFAM" id="SSF158560">
    <property type="entry name" value="BH3980-like"/>
    <property type="match status" value="1"/>
</dbReference>
<dbReference type="Gene3D" id="1.10.1900.10">
    <property type="entry name" value="c-terminal domain of poly(a) binding protein"/>
    <property type="match status" value="1"/>
</dbReference>
<dbReference type="RefSeq" id="WP_114382990.1">
    <property type="nucleotide sequence ID" value="NZ_QPJD01000017.1"/>
</dbReference>
<dbReference type="EMBL" id="QPJD01000017">
    <property type="protein sequence ID" value="RCW42398.1"/>
    <property type="molecule type" value="Genomic_DNA"/>
</dbReference>
<accession>A0A368VLJ3</accession>
<proteinExistence type="predicted"/>
<comment type="caution">
    <text evidence="1">The sequence shown here is derived from an EMBL/GenBank/DDBJ whole genome shotgun (WGS) entry which is preliminary data.</text>
</comment>
<name>A0A368VLJ3_9BACL</name>
<sequence length="123" mass="14275">MLDSIIKLIIGDMEDKRAYKQMMKRVDALPKDYRYAFRKIQHYMFSVGPPGGDMTIFTDLTMFTDLVELFEASAAEGRQVLDVIGIDVGKFCDEFMRASVTNTETLREKLNKEVMEKFNKEEK</sequence>
<evidence type="ECO:0000313" key="1">
    <source>
        <dbReference type="EMBL" id="RCW42398.1"/>
    </source>
</evidence>
<reference evidence="1 2" key="1">
    <citation type="submission" date="2018-07" db="EMBL/GenBank/DDBJ databases">
        <title>Genomic Encyclopedia of Type Strains, Phase III (KMG-III): the genomes of soil and plant-associated and newly described type strains.</title>
        <authorList>
            <person name="Whitman W."/>
        </authorList>
    </citation>
    <scope>NUCLEOTIDE SEQUENCE [LARGE SCALE GENOMIC DNA]</scope>
    <source>
        <strain evidence="1 2">CECT 7506</strain>
    </source>
</reference>
<dbReference type="GO" id="GO:0003677">
    <property type="term" value="F:DNA binding"/>
    <property type="evidence" value="ECO:0007669"/>
    <property type="project" value="UniProtKB-KW"/>
</dbReference>
<dbReference type="Proteomes" id="UP000252415">
    <property type="component" value="Unassembled WGS sequence"/>
</dbReference>
<dbReference type="AlphaFoldDB" id="A0A368VLJ3"/>
<protein>
    <submittedName>
        <fullName evidence="1">DNA-binding ferritin-like protein (Dps family)</fullName>
    </submittedName>
</protein>
<keyword evidence="1" id="KW-0238">DNA-binding</keyword>
<gene>
    <name evidence="1" type="ORF">DFP97_117122</name>
</gene>
<dbReference type="InterPro" id="IPR008316">
    <property type="entry name" value="UCP029876"/>
</dbReference>